<dbReference type="EMBL" id="JBIEIL010000001">
    <property type="protein sequence ID" value="MFG6202817.1"/>
    <property type="molecule type" value="Genomic_DNA"/>
</dbReference>
<evidence type="ECO:0000313" key="2">
    <source>
        <dbReference type="EMBL" id="MFG6202817.1"/>
    </source>
</evidence>
<evidence type="ECO:0000259" key="1">
    <source>
        <dbReference type="Pfam" id="PF00501"/>
    </source>
</evidence>
<comment type="caution">
    <text evidence="2">The sequence shown here is derived from an EMBL/GenBank/DDBJ whole genome shotgun (WGS) entry which is preliminary data.</text>
</comment>
<dbReference type="InterPro" id="IPR042099">
    <property type="entry name" value="ANL_N_sf"/>
</dbReference>
<dbReference type="Pfam" id="PF00501">
    <property type="entry name" value="AMP-binding"/>
    <property type="match status" value="1"/>
</dbReference>
<gene>
    <name evidence="2" type="ORF">ACGSLL_00510</name>
</gene>
<evidence type="ECO:0000313" key="3">
    <source>
        <dbReference type="Proteomes" id="UP001605918"/>
    </source>
</evidence>
<sequence>MNTRPELNQLIAFVRENSPYYARHWQHIAAQDTALDQLPVVDPEQYWQASQPLERWPVLTSAVERALVFQTGGTTGAGKLSVFTRKEWQALVSDFGSQLGQQLNRGDRVANLFFVGDLYASFIFIHDALAHEGAGVIEYPFTGDVDFAVLADAIREYRINVLAGVPAQLLAFAGELERQSLCLTEVETLLYGGESLFDGQMQRLRRVFPNARIASIGYASVDAGLIGAATRDCALGEHRMLPAHSVLEIIDEHSGEVIDDCERIGRLVVTNLTRRLMPLIRYPVGDLACWREPATAAMRKFALMGRSGSSRRIRVGSLTLLTEDIQRIVQRTTGSEDWQLIIGQSASVDIVTLKWLADAQMTANAPVNAALHSELIGLYPLITQLCAQQLLEVQVLRCTAGQLARHPRSGKHQRVVDLRVYDNARPEQRPWTT</sequence>
<feature type="domain" description="AMP-dependent synthetase/ligase" evidence="1">
    <location>
        <begin position="32"/>
        <end position="269"/>
    </location>
</feature>
<reference evidence="2 3" key="1">
    <citation type="submission" date="2024-10" db="EMBL/GenBank/DDBJ databases">
        <title>Whole genome of Pseudomonas sp Strain RB5.</title>
        <authorList>
            <person name="Selami N."/>
        </authorList>
    </citation>
    <scope>NUCLEOTIDE SEQUENCE [LARGE SCALE GENOMIC DNA]</scope>
    <source>
        <strain evidence="2 3">RB5</strain>
    </source>
</reference>
<dbReference type="PANTHER" id="PTHR43845">
    <property type="entry name" value="BLR5969 PROTEIN"/>
    <property type="match status" value="1"/>
</dbReference>
<dbReference type="Proteomes" id="UP001605918">
    <property type="component" value="Unassembled WGS sequence"/>
</dbReference>
<dbReference type="Gene3D" id="3.40.50.12780">
    <property type="entry name" value="N-terminal domain of ligase-like"/>
    <property type="match status" value="1"/>
</dbReference>
<organism evidence="2 3">
    <name type="scientific">Pseudomonas retamae</name>
    <dbReference type="NCBI Taxonomy" id="702110"/>
    <lineage>
        <taxon>Bacteria</taxon>
        <taxon>Pseudomonadati</taxon>
        <taxon>Pseudomonadota</taxon>
        <taxon>Gammaproteobacteria</taxon>
        <taxon>Pseudomonadales</taxon>
        <taxon>Pseudomonadaceae</taxon>
        <taxon>Pseudomonas</taxon>
    </lineage>
</organism>
<dbReference type="GO" id="GO:0016874">
    <property type="term" value="F:ligase activity"/>
    <property type="evidence" value="ECO:0007669"/>
    <property type="project" value="UniProtKB-KW"/>
</dbReference>
<dbReference type="InterPro" id="IPR000873">
    <property type="entry name" value="AMP-dep_synth/lig_dom"/>
</dbReference>
<protein>
    <submittedName>
        <fullName evidence="2">Phenylacetate--CoA ligase family protein</fullName>
    </submittedName>
</protein>
<dbReference type="PANTHER" id="PTHR43845:SF1">
    <property type="entry name" value="BLR5969 PROTEIN"/>
    <property type="match status" value="1"/>
</dbReference>
<accession>A0ABW7D5Q6</accession>
<name>A0ABW7D5Q6_9PSED</name>
<dbReference type="RefSeq" id="WP_394502082.1">
    <property type="nucleotide sequence ID" value="NZ_JBIEIL010000001.1"/>
</dbReference>
<keyword evidence="2" id="KW-0436">Ligase</keyword>
<keyword evidence="3" id="KW-1185">Reference proteome</keyword>
<proteinExistence type="predicted"/>
<dbReference type="SUPFAM" id="SSF56801">
    <property type="entry name" value="Acetyl-CoA synthetase-like"/>
    <property type="match status" value="1"/>
</dbReference>